<feature type="domain" description="FtsK" evidence="3">
    <location>
        <begin position="172"/>
        <end position="362"/>
    </location>
</feature>
<feature type="binding site" evidence="1">
    <location>
        <begin position="189"/>
        <end position="196"/>
    </location>
    <ligand>
        <name>ATP</name>
        <dbReference type="ChEBI" id="CHEBI:30616"/>
    </ligand>
</feature>
<dbReference type="SUPFAM" id="SSF52540">
    <property type="entry name" value="P-loop containing nucleoside triphosphate hydrolases"/>
    <property type="match status" value="1"/>
</dbReference>
<keyword evidence="1" id="KW-0547">Nucleotide-binding</keyword>
<feature type="region of interest" description="Disordered" evidence="2">
    <location>
        <begin position="1"/>
        <end position="31"/>
    </location>
</feature>
<comment type="caution">
    <text evidence="4">The sequence shown here is derived from an EMBL/GenBank/DDBJ whole genome shotgun (WGS) entry which is preliminary data.</text>
</comment>
<dbReference type="Proteomes" id="UP000245166">
    <property type="component" value="Unassembled WGS sequence"/>
</dbReference>
<name>A0A2U1ZZ54_9MICO</name>
<gene>
    <name evidence="4" type="ORF">C8046_17880</name>
</gene>
<organism evidence="4 5">
    <name type="scientific">Serinibacter arcticus</name>
    <dbReference type="NCBI Taxonomy" id="1655435"/>
    <lineage>
        <taxon>Bacteria</taxon>
        <taxon>Bacillati</taxon>
        <taxon>Actinomycetota</taxon>
        <taxon>Actinomycetes</taxon>
        <taxon>Micrococcales</taxon>
        <taxon>Beutenbergiaceae</taxon>
        <taxon>Serinibacter</taxon>
    </lineage>
</organism>
<dbReference type="GO" id="GO:0003677">
    <property type="term" value="F:DNA binding"/>
    <property type="evidence" value="ECO:0007669"/>
    <property type="project" value="InterPro"/>
</dbReference>
<keyword evidence="1" id="KW-0067">ATP-binding</keyword>
<dbReference type="SMART" id="SM00382">
    <property type="entry name" value="AAA"/>
    <property type="match status" value="2"/>
</dbReference>
<evidence type="ECO:0000313" key="5">
    <source>
        <dbReference type="Proteomes" id="UP000245166"/>
    </source>
</evidence>
<dbReference type="InterPro" id="IPR003593">
    <property type="entry name" value="AAA+_ATPase"/>
</dbReference>
<dbReference type="EMBL" id="PYHR01000002">
    <property type="protein sequence ID" value="PWD52230.1"/>
    <property type="molecule type" value="Genomic_DNA"/>
</dbReference>
<dbReference type="Pfam" id="PF01580">
    <property type="entry name" value="FtsK_SpoIIIE"/>
    <property type="match status" value="1"/>
</dbReference>
<reference evidence="4 5" key="1">
    <citation type="submission" date="2018-03" db="EMBL/GenBank/DDBJ databases">
        <title>Genome assembly of novel Miniimonas species PCH200.</title>
        <authorList>
            <person name="Thakur V."/>
            <person name="Kumar V."/>
            <person name="Singh D."/>
        </authorList>
    </citation>
    <scope>NUCLEOTIDE SEQUENCE [LARGE SCALE GENOMIC DNA]</scope>
    <source>
        <strain evidence="4 5">PCH200</strain>
    </source>
</reference>
<evidence type="ECO:0000256" key="1">
    <source>
        <dbReference type="PROSITE-ProRule" id="PRU00289"/>
    </source>
</evidence>
<evidence type="ECO:0000256" key="2">
    <source>
        <dbReference type="SAM" id="MobiDB-lite"/>
    </source>
</evidence>
<proteinExistence type="predicted"/>
<dbReference type="InterPro" id="IPR002543">
    <property type="entry name" value="FtsK_dom"/>
</dbReference>
<dbReference type="OrthoDB" id="4299905at2"/>
<dbReference type="GO" id="GO:0005524">
    <property type="term" value="F:ATP binding"/>
    <property type="evidence" value="ECO:0007669"/>
    <property type="project" value="UniProtKB-UniRule"/>
</dbReference>
<dbReference type="InterPro" id="IPR027417">
    <property type="entry name" value="P-loop_NTPase"/>
</dbReference>
<protein>
    <recommendedName>
        <fullName evidence="3">FtsK domain-containing protein</fullName>
    </recommendedName>
</protein>
<dbReference type="PROSITE" id="PS50901">
    <property type="entry name" value="FTSK"/>
    <property type="match status" value="1"/>
</dbReference>
<dbReference type="Gene3D" id="3.40.50.300">
    <property type="entry name" value="P-loop containing nucleotide triphosphate hydrolases"/>
    <property type="match status" value="3"/>
</dbReference>
<evidence type="ECO:0000313" key="4">
    <source>
        <dbReference type="EMBL" id="PWD52230.1"/>
    </source>
</evidence>
<sequence length="674" mass="70066">MASPDDSTDVIDAPDAAQLSRRNPGRAWLRRTGHGTRELVQVAYVGAREVRREAAAPVEVRPFDARGGSEALASSSDDSRLHPRTDLERLVDTLTTAFARTGATAPRRPWLPQLPAELPLAVADAGRLLVGADAAQAALVDGAGASSDTRTVVPGPGQALLGMIDSPSQQTQEPWLVDFARSGHLLVLGSSGAGKTELLRTLAVAVTAGADVAPPLVYGLDCGGGGLAVLTRLPSVGAVVVEAQRERVLRLVRMLHRTVTDRNAAMASRGVADLAALAATGVDVPRVHVLIDNLPALLESFEGGGSLRRQHADMLVTILQEGRRAGVHVTATAPQRTGVPAPVAAAFGQRLVMRMTVPDDYMMLGVPGTVLDADSPAGRALLGSREVQVATIGGAGTPLQGERLDAVAKQIARRYPVGATSVPVMPDRLPQSALPAPVRDEVSVGVEEDMVAPVTLSLLEGPVLVTGRTRSGRTSHLLGLAQLARRAQESASDVVLIGPRAAATASSGLGGLEGATVLTTPAEVVAWLAGPGAQAPAGERAWRLVLVDDVHEWERAWEAAGEERRAVEALTAWSATLGGLRTALVVATDADDARTRQHIPGLVQAVRRGRRGVLLSPEMGDGALLGAQVPMSSHEVLTGPGRGLLVAGGRTHVIHTTTAEAVMEQSTSHGRGES</sequence>
<keyword evidence="5" id="KW-1185">Reference proteome</keyword>
<dbReference type="AlphaFoldDB" id="A0A2U1ZZ54"/>
<accession>A0A2U1ZZ54</accession>
<evidence type="ECO:0000259" key="3">
    <source>
        <dbReference type="PROSITE" id="PS50901"/>
    </source>
</evidence>